<dbReference type="PATRIC" id="fig|1225564.3.peg.1345"/>
<gene>
    <name evidence="1" type="ORF">AA309_31155</name>
</gene>
<reference evidence="1 2" key="1">
    <citation type="submission" date="2015-05" db="EMBL/GenBank/DDBJ databases">
        <title>Draft genome sequence of Microvirga vignae strain BR3299, a novel nitrogen fixing bacteria isolated from Brazil semi-aired region.</title>
        <authorList>
            <person name="Zilli J.E."/>
            <person name="Passos S.R."/>
            <person name="Leite J."/>
            <person name="Baldani J.I."/>
            <person name="Xavier G.R."/>
            <person name="Rumjaneck N.G."/>
            <person name="Simoes-Araujo J.L."/>
        </authorList>
    </citation>
    <scope>NUCLEOTIDE SEQUENCE [LARGE SCALE GENOMIC DNA]</scope>
    <source>
        <strain evidence="1 2">BR3299</strain>
    </source>
</reference>
<proteinExistence type="predicted"/>
<dbReference type="EMBL" id="LCYG01000150">
    <property type="protein sequence ID" value="KLK89469.1"/>
    <property type="molecule type" value="Genomic_DNA"/>
</dbReference>
<name>A0A0H1R372_9HYPH</name>
<dbReference type="Proteomes" id="UP000035489">
    <property type="component" value="Unassembled WGS sequence"/>
</dbReference>
<dbReference type="AlphaFoldDB" id="A0A0H1R372"/>
<evidence type="ECO:0000313" key="1">
    <source>
        <dbReference type="EMBL" id="KLK89469.1"/>
    </source>
</evidence>
<sequence length="114" mass="12203">MAAIPGSSNMAFMTPQERAEGLREAIHMYIDLAEGDGAGPSWRLTDKGFAKIASVIREAENDAFERAAELCEAVHLGSRTCYSALLGSDYLVTRSLVARELAAAIRALKGKGES</sequence>
<evidence type="ECO:0000313" key="2">
    <source>
        <dbReference type="Proteomes" id="UP000035489"/>
    </source>
</evidence>
<keyword evidence="2" id="KW-1185">Reference proteome</keyword>
<protein>
    <submittedName>
        <fullName evidence="1">Uncharacterized protein</fullName>
    </submittedName>
</protein>
<comment type="caution">
    <text evidence="1">The sequence shown here is derived from an EMBL/GenBank/DDBJ whole genome shotgun (WGS) entry which is preliminary data.</text>
</comment>
<accession>A0A0H1R372</accession>
<organism evidence="1 2">
    <name type="scientific">Microvirga vignae</name>
    <dbReference type="NCBI Taxonomy" id="1225564"/>
    <lineage>
        <taxon>Bacteria</taxon>
        <taxon>Pseudomonadati</taxon>
        <taxon>Pseudomonadota</taxon>
        <taxon>Alphaproteobacteria</taxon>
        <taxon>Hyphomicrobiales</taxon>
        <taxon>Methylobacteriaceae</taxon>
        <taxon>Microvirga</taxon>
    </lineage>
</organism>